<evidence type="ECO:0000313" key="3">
    <source>
        <dbReference type="Proteomes" id="UP000800096"/>
    </source>
</evidence>
<organism evidence="2 3">
    <name type="scientific">Ampelomyces quisqualis</name>
    <name type="common">Powdery mildew agent</name>
    <dbReference type="NCBI Taxonomy" id="50730"/>
    <lineage>
        <taxon>Eukaryota</taxon>
        <taxon>Fungi</taxon>
        <taxon>Dikarya</taxon>
        <taxon>Ascomycota</taxon>
        <taxon>Pezizomycotina</taxon>
        <taxon>Dothideomycetes</taxon>
        <taxon>Pleosporomycetidae</taxon>
        <taxon>Pleosporales</taxon>
        <taxon>Pleosporineae</taxon>
        <taxon>Phaeosphaeriaceae</taxon>
        <taxon>Ampelomyces</taxon>
    </lineage>
</organism>
<proteinExistence type="predicted"/>
<feature type="compositionally biased region" description="Basic residues" evidence="1">
    <location>
        <begin position="310"/>
        <end position="324"/>
    </location>
</feature>
<evidence type="ECO:0000313" key="2">
    <source>
        <dbReference type="EMBL" id="KAF1919689.1"/>
    </source>
</evidence>
<reference evidence="2" key="1">
    <citation type="journal article" date="2020" name="Stud. Mycol.">
        <title>101 Dothideomycetes genomes: a test case for predicting lifestyles and emergence of pathogens.</title>
        <authorList>
            <person name="Haridas S."/>
            <person name="Albert R."/>
            <person name="Binder M."/>
            <person name="Bloem J."/>
            <person name="Labutti K."/>
            <person name="Salamov A."/>
            <person name="Andreopoulos B."/>
            <person name="Baker S."/>
            <person name="Barry K."/>
            <person name="Bills G."/>
            <person name="Bluhm B."/>
            <person name="Cannon C."/>
            <person name="Castanera R."/>
            <person name="Culley D."/>
            <person name="Daum C."/>
            <person name="Ezra D."/>
            <person name="Gonzalez J."/>
            <person name="Henrissat B."/>
            <person name="Kuo A."/>
            <person name="Liang C."/>
            <person name="Lipzen A."/>
            <person name="Lutzoni F."/>
            <person name="Magnuson J."/>
            <person name="Mondo S."/>
            <person name="Nolan M."/>
            <person name="Ohm R."/>
            <person name="Pangilinan J."/>
            <person name="Park H.-J."/>
            <person name="Ramirez L."/>
            <person name="Alfaro M."/>
            <person name="Sun H."/>
            <person name="Tritt A."/>
            <person name="Yoshinaga Y."/>
            <person name="Zwiers L.-H."/>
            <person name="Turgeon B."/>
            <person name="Goodwin S."/>
            <person name="Spatafora J."/>
            <person name="Crous P."/>
            <person name="Grigoriev I."/>
        </authorList>
    </citation>
    <scope>NUCLEOTIDE SEQUENCE</scope>
    <source>
        <strain evidence="2">HMLAC05119</strain>
    </source>
</reference>
<evidence type="ECO:0000256" key="1">
    <source>
        <dbReference type="SAM" id="MobiDB-lite"/>
    </source>
</evidence>
<keyword evidence="3" id="KW-1185">Reference proteome</keyword>
<feature type="region of interest" description="Disordered" evidence="1">
    <location>
        <begin position="294"/>
        <end position="324"/>
    </location>
</feature>
<dbReference type="OrthoDB" id="3904016at2759"/>
<name>A0A6A5QWH6_AMPQU</name>
<accession>A0A6A5QWH6</accession>
<dbReference type="AlphaFoldDB" id="A0A6A5QWH6"/>
<protein>
    <submittedName>
        <fullName evidence="2">Uncharacterized protein</fullName>
    </submittedName>
</protein>
<sequence length="324" mass="36642">MECGIYNTAYYFNQFDGVYSPPLRNPVPDSTWTVNLCRLRHERDILENGLANCVTYLHVLRKKQARMERLLALDPLPSRKRRKKIQQRKRELDMEIRNKQRDEEAFLSSLQTCKANIYVAEGLLYSPTEPSLTIADCTSSTTQLSSEESAPTEISWNGWTEGAVQSPFEKKRINPFFTHDVAPDELEELDEEIVVVQNSRRPLALIRGLEDIAVFPAPPNTAHSQFRHSPLSPEAPIFEPNSSDVIHTDEPKVLSGHIKHSEDTASARRCTEAGICQALQNLSIYDSSGSFHGSNQTWCQNTPQGSPRKNTARKGPPRRRANSL</sequence>
<dbReference type="Proteomes" id="UP000800096">
    <property type="component" value="Unassembled WGS sequence"/>
</dbReference>
<feature type="compositionally biased region" description="Polar residues" evidence="1">
    <location>
        <begin position="294"/>
        <end position="309"/>
    </location>
</feature>
<dbReference type="EMBL" id="ML979133">
    <property type="protein sequence ID" value="KAF1919689.1"/>
    <property type="molecule type" value="Genomic_DNA"/>
</dbReference>
<gene>
    <name evidence="2" type="ORF">BDU57DRAFT_512914</name>
</gene>